<sequence length="326" mass="35864">MTTTFPLAQSQCSDDSSRWCETLLDWTNNAWLANYSEMLIATPLRILLIVVLAFVLRHVLHRIITRLSRTNGEAPKLLQPLRERRSESVSGETLAEQRSQRARTLGSVLKSVISFVIFALAGFYILQQFGVDLAPLIASAGIVGVALGFGAQNLVRDFLSGMFMMIEDQYGVGDWVDLGEASGTVETVGLRVTTLRDINGTVWYVRNGEIMRVGNSSQGYAVAVVDLPVAHSSDVGRAHEVAESVAATAAQREPLSRDVLETPEMLGINQITSDTITLRLTAKVRPGQQWAVQRLLRAEIKRAYDDADIKPPYPAGRLMPEPGEQQ</sequence>
<feature type="transmembrane region" description="Helical" evidence="7">
    <location>
        <begin position="108"/>
        <end position="127"/>
    </location>
</feature>
<keyword evidence="6 7" id="KW-0472">Membrane</keyword>
<comment type="subcellular location">
    <subcellularLocation>
        <location evidence="1">Cell membrane</location>
        <topology evidence="1">Multi-pass membrane protein</topology>
    </subcellularLocation>
</comment>
<evidence type="ECO:0000259" key="9">
    <source>
        <dbReference type="Pfam" id="PF21082"/>
    </source>
</evidence>
<feature type="domain" description="Mechanosensitive ion channel transmembrane helices 2/3" evidence="10">
    <location>
        <begin position="112"/>
        <end position="152"/>
    </location>
</feature>
<evidence type="ECO:0000313" key="14">
    <source>
        <dbReference type="Proteomes" id="UP000215043"/>
    </source>
</evidence>
<feature type="domain" description="Mechanosensitive ion channel MscS" evidence="8">
    <location>
        <begin position="153"/>
        <end position="216"/>
    </location>
</feature>
<dbReference type="PANTHER" id="PTHR30460">
    <property type="entry name" value="MODERATE CONDUCTANCE MECHANOSENSITIVE CHANNEL YBIO"/>
    <property type="match status" value="1"/>
</dbReference>
<dbReference type="Gene3D" id="2.30.30.60">
    <property type="match status" value="1"/>
</dbReference>
<dbReference type="OrthoDB" id="4638917at2"/>
<dbReference type="Proteomes" id="UP000029737">
    <property type="component" value="Unassembled WGS sequence"/>
</dbReference>
<reference evidence="11 14" key="2">
    <citation type="submission" date="2017-08" db="EMBL/GenBank/DDBJ databases">
        <title>The complete genome sequence of moderately halophilic actinomycete Actinopolyspora erythraea YIM 90600, the producer of novel erythromycin, novel actinopolysporins A-C and tubercidin.</title>
        <authorList>
            <person name="Yin M."/>
            <person name="Tang S."/>
        </authorList>
    </citation>
    <scope>NUCLEOTIDE SEQUENCE [LARGE SCALE GENOMIC DNA]</scope>
    <source>
        <strain evidence="11 14">YIM 90600</strain>
    </source>
</reference>
<dbReference type="SUPFAM" id="SSF82861">
    <property type="entry name" value="Mechanosensitive channel protein MscS (YggB), transmembrane region"/>
    <property type="match status" value="1"/>
</dbReference>
<dbReference type="KEGG" id="aey:CDG81_05705"/>
<evidence type="ECO:0000313" key="13">
    <source>
        <dbReference type="Proteomes" id="UP000029737"/>
    </source>
</evidence>
<evidence type="ECO:0000256" key="4">
    <source>
        <dbReference type="ARBA" id="ARBA00022692"/>
    </source>
</evidence>
<organism evidence="11 14">
    <name type="scientific">Actinopolyspora erythraea</name>
    <dbReference type="NCBI Taxonomy" id="414996"/>
    <lineage>
        <taxon>Bacteria</taxon>
        <taxon>Bacillati</taxon>
        <taxon>Actinomycetota</taxon>
        <taxon>Actinomycetes</taxon>
        <taxon>Actinopolysporales</taxon>
        <taxon>Actinopolysporaceae</taxon>
        <taxon>Actinopolyspora</taxon>
    </lineage>
</organism>
<feature type="domain" description="Mechanosensitive ion channel MscS C-terminal" evidence="9">
    <location>
        <begin position="224"/>
        <end position="310"/>
    </location>
</feature>
<dbReference type="InterPro" id="IPR011014">
    <property type="entry name" value="MscS_channel_TM-2"/>
</dbReference>
<dbReference type="SUPFAM" id="SSF82689">
    <property type="entry name" value="Mechanosensitive channel protein MscS (YggB), C-terminal domain"/>
    <property type="match status" value="1"/>
</dbReference>
<evidence type="ECO:0000259" key="10">
    <source>
        <dbReference type="Pfam" id="PF21088"/>
    </source>
</evidence>
<dbReference type="EMBL" id="JPMV01000038">
    <property type="protein sequence ID" value="KGI79875.1"/>
    <property type="molecule type" value="Genomic_DNA"/>
</dbReference>
<evidence type="ECO:0000256" key="1">
    <source>
        <dbReference type="ARBA" id="ARBA00004651"/>
    </source>
</evidence>
<comment type="similarity">
    <text evidence="2">Belongs to the MscS (TC 1.A.23) family.</text>
</comment>
<dbReference type="AlphaFoldDB" id="A0A099D3F2"/>
<dbReference type="InterPro" id="IPR006685">
    <property type="entry name" value="MscS_channel_2nd"/>
</dbReference>
<feature type="transmembrane region" description="Helical" evidence="7">
    <location>
        <begin position="133"/>
        <end position="155"/>
    </location>
</feature>
<evidence type="ECO:0000313" key="11">
    <source>
        <dbReference type="EMBL" id="ASU77892.1"/>
    </source>
</evidence>
<dbReference type="InterPro" id="IPR049142">
    <property type="entry name" value="MS_channel_1st"/>
</dbReference>
<dbReference type="FunFam" id="1.10.287.1260:FF:000005">
    <property type="entry name" value="Mechanosensitive ion channel family protein"/>
    <property type="match status" value="1"/>
</dbReference>
<keyword evidence="13" id="KW-1185">Reference proteome</keyword>
<name>A0A099D3F2_9ACTN</name>
<evidence type="ECO:0000256" key="3">
    <source>
        <dbReference type="ARBA" id="ARBA00022475"/>
    </source>
</evidence>
<dbReference type="GO" id="GO:0005886">
    <property type="term" value="C:plasma membrane"/>
    <property type="evidence" value="ECO:0007669"/>
    <property type="project" value="UniProtKB-SubCell"/>
</dbReference>
<keyword evidence="5 7" id="KW-1133">Transmembrane helix</keyword>
<dbReference type="Pfam" id="PF00924">
    <property type="entry name" value="MS_channel_2nd"/>
    <property type="match status" value="1"/>
</dbReference>
<reference evidence="12 13" key="1">
    <citation type="journal article" date="2014" name="PLoS ONE">
        <title>Identification and Characterization of a New Erythromycin Biosynthetic Gene Cluster in Actinopolyspora erythraea YIM90600, a Novel Erythronolide-Producing Halophilic Actinomycete Isolated from Salt Field.</title>
        <authorList>
            <person name="Chen D."/>
            <person name="Feng J."/>
            <person name="Huang L."/>
            <person name="Zhang Q."/>
            <person name="Wu J."/>
            <person name="Zhu X."/>
            <person name="Duan Y."/>
            <person name="Xu Z."/>
        </authorList>
    </citation>
    <scope>NUCLEOTIDE SEQUENCE [LARGE SCALE GENOMIC DNA]</scope>
    <source>
        <strain evidence="12 13">YIM90600</strain>
    </source>
</reference>
<evidence type="ECO:0000256" key="2">
    <source>
        <dbReference type="ARBA" id="ARBA00008017"/>
    </source>
</evidence>
<dbReference type="SUPFAM" id="SSF50182">
    <property type="entry name" value="Sm-like ribonucleoproteins"/>
    <property type="match status" value="1"/>
</dbReference>
<dbReference type="InterPro" id="IPR049278">
    <property type="entry name" value="MS_channel_C"/>
</dbReference>
<dbReference type="EMBL" id="CP022752">
    <property type="protein sequence ID" value="ASU77892.1"/>
    <property type="molecule type" value="Genomic_DNA"/>
</dbReference>
<dbReference type="InterPro" id="IPR045276">
    <property type="entry name" value="YbiO_bact"/>
</dbReference>
<dbReference type="InterPro" id="IPR023408">
    <property type="entry name" value="MscS_beta-dom_sf"/>
</dbReference>
<evidence type="ECO:0000256" key="7">
    <source>
        <dbReference type="SAM" id="Phobius"/>
    </source>
</evidence>
<evidence type="ECO:0000313" key="12">
    <source>
        <dbReference type="EMBL" id="KGI79875.1"/>
    </source>
</evidence>
<feature type="transmembrane region" description="Helical" evidence="7">
    <location>
        <begin position="38"/>
        <end position="60"/>
    </location>
</feature>
<dbReference type="Pfam" id="PF21082">
    <property type="entry name" value="MS_channel_3rd"/>
    <property type="match status" value="1"/>
</dbReference>
<dbReference type="HOGENOM" id="CLU_037945_8_1_11"/>
<dbReference type="PANTHER" id="PTHR30460:SF0">
    <property type="entry name" value="MODERATE CONDUCTANCE MECHANOSENSITIVE CHANNEL YBIO"/>
    <property type="match status" value="1"/>
</dbReference>
<protein>
    <submittedName>
        <fullName evidence="11">Mechanosensitive ion channel family protein</fullName>
    </submittedName>
    <submittedName>
        <fullName evidence="12">Mechanosensitive ion channel protein MscS</fullName>
    </submittedName>
</protein>
<dbReference type="eggNOG" id="COG0668">
    <property type="taxonomic scope" value="Bacteria"/>
</dbReference>
<dbReference type="Gene3D" id="3.30.70.100">
    <property type="match status" value="1"/>
</dbReference>
<dbReference type="RefSeq" id="WP_043577182.1">
    <property type="nucleotide sequence ID" value="NZ_CP022752.1"/>
</dbReference>
<gene>
    <name evidence="11" type="ORF">CDG81_05705</name>
    <name evidence="12" type="ORF">IL38_20715</name>
</gene>
<dbReference type="GO" id="GO:0008381">
    <property type="term" value="F:mechanosensitive monoatomic ion channel activity"/>
    <property type="evidence" value="ECO:0007669"/>
    <property type="project" value="InterPro"/>
</dbReference>
<keyword evidence="4 7" id="KW-0812">Transmembrane</keyword>
<evidence type="ECO:0000256" key="5">
    <source>
        <dbReference type="ARBA" id="ARBA00022989"/>
    </source>
</evidence>
<evidence type="ECO:0000256" key="6">
    <source>
        <dbReference type="ARBA" id="ARBA00023136"/>
    </source>
</evidence>
<dbReference type="InterPro" id="IPR010920">
    <property type="entry name" value="LSM_dom_sf"/>
</dbReference>
<keyword evidence="3" id="KW-1003">Cell membrane</keyword>
<dbReference type="Pfam" id="PF21088">
    <property type="entry name" value="MS_channel_1st"/>
    <property type="match status" value="1"/>
</dbReference>
<dbReference type="Proteomes" id="UP000215043">
    <property type="component" value="Chromosome"/>
</dbReference>
<evidence type="ECO:0000259" key="8">
    <source>
        <dbReference type="Pfam" id="PF00924"/>
    </source>
</evidence>
<dbReference type="FunFam" id="2.30.30.60:FF:000001">
    <property type="entry name" value="MscS Mechanosensitive ion channel"/>
    <property type="match status" value="1"/>
</dbReference>
<dbReference type="Gene3D" id="1.10.287.1260">
    <property type="match status" value="1"/>
</dbReference>
<dbReference type="InterPro" id="IPR011066">
    <property type="entry name" value="MscS_channel_C_sf"/>
</dbReference>
<accession>A0A099D3F2</accession>
<proteinExistence type="inferred from homology"/>